<gene>
    <name evidence="2" type="ORF">Tci_841839</name>
</gene>
<evidence type="ECO:0000256" key="1">
    <source>
        <dbReference type="SAM" id="MobiDB-lite"/>
    </source>
</evidence>
<organism evidence="2">
    <name type="scientific">Tanacetum cinerariifolium</name>
    <name type="common">Dalmatian daisy</name>
    <name type="synonym">Chrysanthemum cinerariifolium</name>
    <dbReference type="NCBI Taxonomy" id="118510"/>
    <lineage>
        <taxon>Eukaryota</taxon>
        <taxon>Viridiplantae</taxon>
        <taxon>Streptophyta</taxon>
        <taxon>Embryophyta</taxon>
        <taxon>Tracheophyta</taxon>
        <taxon>Spermatophyta</taxon>
        <taxon>Magnoliopsida</taxon>
        <taxon>eudicotyledons</taxon>
        <taxon>Gunneridae</taxon>
        <taxon>Pentapetalae</taxon>
        <taxon>asterids</taxon>
        <taxon>campanulids</taxon>
        <taxon>Asterales</taxon>
        <taxon>Asteraceae</taxon>
        <taxon>Asteroideae</taxon>
        <taxon>Anthemideae</taxon>
        <taxon>Anthemidinae</taxon>
        <taxon>Tanacetum</taxon>
    </lineage>
</organism>
<dbReference type="EMBL" id="BKCJ011026357">
    <property type="protein sequence ID" value="GFC69869.1"/>
    <property type="molecule type" value="Genomic_DNA"/>
</dbReference>
<protein>
    <submittedName>
        <fullName evidence="2">Reverse transcriptase domain-containing protein</fullName>
    </submittedName>
</protein>
<comment type="caution">
    <text evidence="2">The sequence shown here is derived from an EMBL/GenBank/DDBJ whole genome shotgun (WGS) entry which is preliminary data.</text>
</comment>
<feature type="non-terminal residue" evidence="2">
    <location>
        <position position="193"/>
    </location>
</feature>
<keyword evidence="2" id="KW-0548">Nucleotidyltransferase</keyword>
<feature type="compositionally biased region" description="Polar residues" evidence="1">
    <location>
        <begin position="1"/>
        <end position="22"/>
    </location>
</feature>
<name>A0A699QSM3_TANCI</name>
<accession>A0A699QSM3</accession>
<sequence>MLSEVFQNQSSTSGTLPSNTIPNPKGEMKAITIRSGVAYEGPSIPTPKKAVERETDETTDKEQSNFLGNTAHIQPSVTPILKPDVLKNLPKPNIPYPSRLNDQKLREKATNQMEKFFQIIQDLHFDISFADALLMMPKFASTIKSLLTNKDKLFELTKISLNKNCLAMLLKKLLEKLRDPGKFLIPCDFPGMD</sequence>
<feature type="compositionally biased region" description="Basic and acidic residues" evidence="1">
    <location>
        <begin position="49"/>
        <end position="63"/>
    </location>
</feature>
<evidence type="ECO:0000313" key="2">
    <source>
        <dbReference type="EMBL" id="GFC69869.1"/>
    </source>
</evidence>
<reference evidence="2" key="1">
    <citation type="journal article" date="2019" name="Sci. Rep.">
        <title>Draft genome of Tanacetum cinerariifolium, the natural source of mosquito coil.</title>
        <authorList>
            <person name="Yamashiro T."/>
            <person name="Shiraishi A."/>
            <person name="Satake H."/>
            <person name="Nakayama K."/>
        </authorList>
    </citation>
    <scope>NUCLEOTIDE SEQUENCE</scope>
</reference>
<keyword evidence="2" id="KW-0695">RNA-directed DNA polymerase</keyword>
<dbReference type="AlphaFoldDB" id="A0A699QSM3"/>
<keyword evidence="2" id="KW-0808">Transferase</keyword>
<feature type="region of interest" description="Disordered" evidence="1">
    <location>
        <begin position="1"/>
        <end position="64"/>
    </location>
</feature>
<proteinExistence type="predicted"/>
<dbReference type="GO" id="GO:0003964">
    <property type="term" value="F:RNA-directed DNA polymerase activity"/>
    <property type="evidence" value="ECO:0007669"/>
    <property type="project" value="UniProtKB-KW"/>
</dbReference>